<evidence type="ECO:0000313" key="3">
    <source>
        <dbReference type="Proteomes" id="UP000198716"/>
    </source>
</evidence>
<organism evidence="2 3">
    <name type="scientific">Actinopolyspora alba</name>
    <dbReference type="NCBI Taxonomy" id="673379"/>
    <lineage>
        <taxon>Bacteria</taxon>
        <taxon>Bacillati</taxon>
        <taxon>Actinomycetota</taxon>
        <taxon>Actinomycetes</taxon>
        <taxon>Actinopolysporales</taxon>
        <taxon>Actinopolysporaceae</taxon>
        <taxon>Actinopolyspora</taxon>
        <taxon>Actinopolyspora alba group</taxon>
    </lineage>
</organism>
<feature type="region of interest" description="Disordered" evidence="1">
    <location>
        <begin position="1"/>
        <end position="33"/>
    </location>
</feature>
<protein>
    <submittedName>
        <fullName evidence="2">Uncharacterized protein</fullName>
    </submittedName>
</protein>
<dbReference type="RefSeq" id="WP_092930280.1">
    <property type="nucleotide sequence ID" value="NZ_FOMZ01000034.1"/>
</dbReference>
<dbReference type="AlphaFoldDB" id="A0A1I2CQ95"/>
<evidence type="ECO:0000256" key="1">
    <source>
        <dbReference type="SAM" id="MobiDB-lite"/>
    </source>
</evidence>
<gene>
    <name evidence="2" type="ORF">SAMN04487819_1343</name>
</gene>
<dbReference type="Proteomes" id="UP000198716">
    <property type="component" value="Unassembled WGS sequence"/>
</dbReference>
<dbReference type="EMBL" id="FOMZ01000034">
    <property type="protein sequence ID" value="SFE70404.1"/>
    <property type="molecule type" value="Genomic_DNA"/>
</dbReference>
<reference evidence="3" key="1">
    <citation type="submission" date="2016-10" db="EMBL/GenBank/DDBJ databases">
        <authorList>
            <person name="Varghese N."/>
            <person name="Submissions S."/>
        </authorList>
    </citation>
    <scope>NUCLEOTIDE SEQUENCE [LARGE SCALE GENOMIC DNA]</scope>
    <source>
        <strain evidence="3">DSM 45004</strain>
    </source>
</reference>
<accession>A0A1I2CQ95</accession>
<sequence length="78" mass="8567">MSTATTARTMLDTTPPQLVITSPTGDMLDTRSHPTLGTADAETLLTEHGWTRADAWHPEYDFEDDGNLTLVGYTTTVR</sequence>
<feature type="compositionally biased region" description="Polar residues" evidence="1">
    <location>
        <begin position="15"/>
        <end position="24"/>
    </location>
</feature>
<name>A0A1I2CQ95_9ACTN</name>
<feature type="compositionally biased region" description="Low complexity" evidence="1">
    <location>
        <begin position="1"/>
        <end position="14"/>
    </location>
</feature>
<proteinExistence type="predicted"/>
<evidence type="ECO:0000313" key="2">
    <source>
        <dbReference type="EMBL" id="SFE70404.1"/>
    </source>
</evidence>
<keyword evidence="3" id="KW-1185">Reference proteome</keyword>